<dbReference type="InterPro" id="IPR058209">
    <property type="entry name" value="TPR_BSK1_C"/>
</dbReference>
<keyword evidence="5" id="KW-0723">Serine/threonine-protein kinase</keyword>
<dbReference type="GO" id="GO:0005524">
    <property type="term" value="F:ATP binding"/>
    <property type="evidence" value="ECO:0007669"/>
    <property type="project" value="UniProtKB-KW"/>
</dbReference>
<dbReference type="PANTHER" id="PTHR45863">
    <property type="entry name" value="SERINE/THREONINE-PROTEIN KINASE BSK5"/>
    <property type="match status" value="1"/>
</dbReference>
<evidence type="ECO:0000313" key="18">
    <source>
        <dbReference type="Proteomes" id="UP000585474"/>
    </source>
</evidence>
<evidence type="ECO:0000256" key="1">
    <source>
        <dbReference type="ARBA" id="ARBA00004193"/>
    </source>
</evidence>
<dbReference type="Gene3D" id="3.30.200.20">
    <property type="entry name" value="Phosphorylase Kinase, domain 1"/>
    <property type="match status" value="1"/>
</dbReference>
<evidence type="ECO:0000256" key="5">
    <source>
        <dbReference type="ARBA" id="ARBA00022527"/>
    </source>
</evidence>
<dbReference type="SUPFAM" id="SSF48452">
    <property type="entry name" value="TPR-like"/>
    <property type="match status" value="1"/>
</dbReference>
<keyword evidence="11" id="KW-0067">ATP-binding</keyword>
<dbReference type="GO" id="GO:0009742">
    <property type="term" value="P:brassinosteroid mediated signaling pathway"/>
    <property type="evidence" value="ECO:0007669"/>
    <property type="project" value="UniProtKB-KW"/>
</dbReference>
<dbReference type="InterPro" id="IPR000719">
    <property type="entry name" value="Prot_kinase_dom"/>
</dbReference>
<dbReference type="Pfam" id="PF07714">
    <property type="entry name" value="PK_Tyr_Ser-Thr"/>
    <property type="match status" value="1"/>
</dbReference>
<dbReference type="Proteomes" id="UP000585474">
    <property type="component" value="Unassembled WGS sequence"/>
</dbReference>
<keyword evidence="9" id="KW-0547">Nucleotide-binding</keyword>
<dbReference type="EMBL" id="BJWL01000015">
    <property type="protein sequence ID" value="GFZ01408.1"/>
    <property type="molecule type" value="Genomic_DNA"/>
</dbReference>
<dbReference type="SUPFAM" id="SSF56112">
    <property type="entry name" value="Protein kinase-like (PK-like)"/>
    <property type="match status" value="1"/>
</dbReference>
<dbReference type="PANTHER" id="PTHR45863:SF2">
    <property type="entry name" value="SERINE_THREONINE-PROTEIN KINASE BSK7-RELATED"/>
    <property type="match status" value="1"/>
</dbReference>
<evidence type="ECO:0000256" key="15">
    <source>
        <dbReference type="ARBA" id="ARBA00048679"/>
    </source>
</evidence>
<gene>
    <name evidence="17" type="ORF">Acr_15g0000170</name>
</gene>
<evidence type="ECO:0000256" key="4">
    <source>
        <dbReference type="ARBA" id="ARBA00022475"/>
    </source>
</evidence>
<accession>A0A7J0FU01</accession>
<sequence>MILWLGIKCCCKRRGLGDIGCRGFGMKEVFGEYCVLGLKRYYSCFLSILVLGWVVSALNSRRVVGIRKKMGQFTRHLKLVRKTELLVLHFGDKEDLVDKFYVYSAENAEKSEADELPAFREYTIEQLRIATSGFAVENIVSEHGEKAPNVVYKGKLENQKRIAVKRFNRSAWPDTRQFLEEARSVGQLRNHRLANLLGCCCEGDERLLVAEFMPNETLAKHLFHWETQPYEVANAFKGSFIYLSQALDYCTSKGRALYHDLNAYRILFDDDGNPRLSCFGLMKNSRDGKSYSTNLAFTPPEYLRTGRVTPESVIYSFGTLLLDLLSGKHIPPSHALDLIRDRNIQMLTDSCLEGQFSNDEGTELVRLASRCLQYEPRERPNPKSLAAALIPLQKENEVPSHVLMGIPHGAAAFPLSPLGEACLRKDLTAIHEILEQLGYKDDEGAATELSFQMWTNQMQETLNSKKKGDVAFRHKDFRTTIDCYTQFIDGGTMLSPTVFARRSLSYLMSDTPQDALNDAVQAQVISPVWHIASYLQAASLFAMGRENEAQIALREGSILEERGTKFPEDGKKWGCIPEYCDNSTPCGQLPDHFQ</sequence>
<evidence type="ECO:0000313" key="17">
    <source>
        <dbReference type="EMBL" id="GFZ01408.1"/>
    </source>
</evidence>
<keyword evidence="6" id="KW-1070">Brassinosteroid signaling pathway</keyword>
<keyword evidence="10 17" id="KW-0418">Kinase</keyword>
<organism evidence="17 18">
    <name type="scientific">Actinidia rufa</name>
    <dbReference type="NCBI Taxonomy" id="165716"/>
    <lineage>
        <taxon>Eukaryota</taxon>
        <taxon>Viridiplantae</taxon>
        <taxon>Streptophyta</taxon>
        <taxon>Embryophyta</taxon>
        <taxon>Tracheophyta</taxon>
        <taxon>Spermatophyta</taxon>
        <taxon>Magnoliopsida</taxon>
        <taxon>eudicotyledons</taxon>
        <taxon>Gunneridae</taxon>
        <taxon>Pentapetalae</taxon>
        <taxon>asterids</taxon>
        <taxon>Ericales</taxon>
        <taxon>Actinidiaceae</taxon>
        <taxon>Actinidia</taxon>
    </lineage>
</organism>
<dbReference type="GO" id="GO:0004674">
    <property type="term" value="F:protein serine/threonine kinase activity"/>
    <property type="evidence" value="ECO:0007669"/>
    <property type="project" value="UniProtKB-KW"/>
</dbReference>
<feature type="domain" description="Protein kinase" evidence="16">
    <location>
        <begin position="137"/>
        <end position="404"/>
    </location>
</feature>
<comment type="similarity">
    <text evidence="2">Belongs to the protein kinase superfamily. Ser/Thr protein kinase family.</text>
</comment>
<proteinExistence type="inferred from homology"/>
<dbReference type="Gene3D" id="1.25.40.10">
    <property type="entry name" value="Tetratricopeptide repeat domain"/>
    <property type="match status" value="1"/>
</dbReference>
<comment type="caution">
    <text evidence="17">The sequence shown here is derived from an EMBL/GenBank/DDBJ whole genome shotgun (WGS) entry which is preliminary data.</text>
</comment>
<evidence type="ECO:0000259" key="16">
    <source>
        <dbReference type="PROSITE" id="PS50011"/>
    </source>
</evidence>
<protein>
    <recommendedName>
        <fullName evidence="3">non-specific serine/threonine protein kinase</fullName>
        <ecNumber evidence="3">2.7.11.1</ecNumber>
    </recommendedName>
</protein>
<reference evidence="17 18" key="1">
    <citation type="submission" date="2019-07" db="EMBL/GenBank/DDBJ databases">
        <title>De Novo Assembly of kiwifruit Actinidia rufa.</title>
        <authorList>
            <person name="Sugita-Konishi S."/>
            <person name="Sato K."/>
            <person name="Mori E."/>
            <person name="Abe Y."/>
            <person name="Kisaki G."/>
            <person name="Hamano K."/>
            <person name="Suezawa K."/>
            <person name="Otani M."/>
            <person name="Fukuda T."/>
            <person name="Manabe T."/>
            <person name="Gomi K."/>
            <person name="Tabuchi M."/>
            <person name="Akimitsu K."/>
            <person name="Kataoka I."/>
        </authorList>
    </citation>
    <scope>NUCLEOTIDE SEQUENCE [LARGE SCALE GENOMIC DNA]</scope>
    <source>
        <strain evidence="18">cv. Fuchu</strain>
    </source>
</reference>
<dbReference type="InterPro" id="IPR011009">
    <property type="entry name" value="Kinase-like_dom_sf"/>
</dbReference>
<evidence type="ECO:0000256" key="3">
    <source>
        <dbReference type="ARBA" id="ARBA00012513"/>
    </source>
</evidence>
<comment type="catalytic activity">
    <reaction evidence="15">
        <text>L-seryl-[protein] + ATP = O-phospho-L-seryl-[protein] + ADP + H(+)</text>
        <dbReference type="Rhea" id="RHEA:17989"/>
        <dbReference type="Rhea" id="RHEA-COMP:9863"/>
        <dbReference type="Rhea" id="RHEA-COMP:11604"/>
        <dbReference type="ChEBI" id="CHEBI:15378"/>
        <dbReference type="ChEBI" id="CHEBI:29999"/>
        <dbReference type="ChEBI" id="CHEBI:30616"/>
        <dbReference type="ChEBI" id="CHEBI:83421"/>
        <dbReference type="ChEBI" id="CHEBI:456216"/>
        <dbReference type="EC" id="2.7.11.1"/>
    </reaction>
</comment>
<evidence type="ECO:0000256" key="6">
    <source>
        <dbReference type="ARBA" id="ARBA00022626"/>
    </source>
</evidence>
<dbReference type="FunFam" id="3.30.200.20:FF:000154">
    <property type="entry name" value="probable serine/threonine-protein kinase At4g35230"/>
    <property type="match status" value="1"/>
</dbReference>
<dbReference type="Gene3D" id="1.10.510.10">
    <property type="entry name" value="Transferase(Phosphotransferase) domain 1"/>
    <property type="match status" value="1"/>
</dbReference>
<evidence type="ECO:0000256" key="10">
    <source>
        <dbReference type="ARBA" id="ARBA00022777"/>
    </source>
</evidence>
<keyword evidence="4" id="KW-1003">Cell membrane</keyword>
<evidence type="ECO:0000256" key="13">
    <source>
        <dbReference type="ARBA" id="ARBA00023288"/>
    </source>
</evidence>
<evidence type="ECO:0000256" key="2">
    <source>
        <dbReference type="ARBA" id="ARBA00008684"/>
    </source>
</evidence>
<evidence type="ECO:0000256" key="12">
    <source>
        <dbReference type="ARBA" id="ARBA00023136"/>
    </source>
</evidence>
<keyword evidence="13" id="KW-0449">Lipoprotein</keyword>
<keyword evidence="7" id="KW-0808">Transferase</keyword>
<dbReference type="FunFam" id="1.25.40.10:FF:000016">
    <property type="entry name" value="probable serine/threonine-protein kinase At4g35230"/>
    <property type="match status" value="1"/>
</dbReference>
<dbReference type="FunFam" id="1.10.510.10:FF:000069">
    <property type="entry name" value="probable serine/threonine-protein kinase At5g41260"/>
    <property type="match status" value="1"/>
</dbReference>
<dbReference type="GO" id="GO:0005886">
    <property type="term" value="C:plasma membrane"/>
    <property type="evidence" value="ECO:0007669"/>
    <property type="project" value="UniProtKB-SubCell"/>
</dbReference>
<name>A0A7J0FU01_9ERIC</name>
<evidence type="ECO:0000256" key="7">
    <source>
        <dbReference type="ARBA" id="ARBA00022679"/>
    </source>
</evidence>
<evidence type="ECO:0000256" key="11">
    <source>
        <dbReference type="ARBA" id="ARBA00022840"/>
    </source>
</evidence>
<dbReference type="InterPro" id="IPR045845">
    <property type="entry name" value="BSK"/>
</dbReference>
<comment type="catalytic activity">
    <reaction evidence="14">
        <text>L-threonyl-[protein] + ATP = O-phospho-L-threonyl-[protein] + ADP + H(+)</text>
        <dbReference type="Rhea" id="RHEA:46608"/>
        <dbReference type="Rhea" id="RHEA-COMP:11060"/>
        <dbReference type="Rhea" id="RHEA-COMP:11605"/>
        <dbReference type="ChEBI" id="CHEBI:15378"/>
        <dbReference type="ChEBI" id="CHEBI:30013"/>
        <dbReference type="ChEBI" id="CHEBI:30616"/>
        <dbReference type="ChEBI" id="CHEBI:61977"/>
        <dbReference type="ChEBI" id="CHEBI:456216"/>
        <dbReference type="EC" id="2.7.11.1"/>
    </reaction>
</comment>
<dbReference type="PROSITE" id="PS50011">
    <property type="entry name" value="PROTEIN_KINASE_DOM"/>
    <property type="match status" value="1"/>
</dbReference>
<evidence type="ECO:0000256" key="9">
    <source>
        <dbReference type="ARBA" id="ARBA00022741"/>
    </source>
</evidence>
<comment type="subcellular location">
    <subcellularLocation>
        <location evidence="1">Cell membrane</location>
        <topology evidence="1">Lipid-anchor</topology>
    </subcellularLocation>
</comment>
<dbReference type="AlphaFoldDB" id="A0A7J0FU01"/>
<dbReference type="Pfam" id="PF25575">
    <property type="entry name" value="TPR_BSK1_C"/>
    <property type="match status" value="1"/>
</dbReference>
<keyword evidence="12" id="KW-0472">Membrane</keyword>
<dbReference type="EC" id="2.7.11.1" evidence="3"/>
<keyword evidence="8" id="KW-0519">Myristate</keyword>
<evidence type="ECO:0000256" key="14">
    <source>
        <dbReference type="ARBA" id="ARBA00047899"/>
    </source>
</evidence>
<dbReference type="InterPro" id="IPR011990">
    <property type="entry name" value="TPR-like_helical_dom_sf"/>
</dbReference>
<dbReference type="InterPro" id="IPR001245">
    <property type="entry name" value="Ser-Thr/Tyr_kinase_cat_dom"/>
</dbReference>
<evidence type="ECO:0000256" key="8">
    <source>
        <dbReference type="ARBA" id="ARBA00022707"/>
    </source>
</evidence>
<dbReference type="OrthoDB" id="1658634at2759"/>
<keyword evidence="18" id="KW-1185">Reference proteome</keyword>